<keyword evidence="12" id="KW-1133">Transmembrane helix</keyword>
<feature type="disulfide bond" evidence="10">
    <location>
        <begin position="2761"/>
        <end position="2776"/>
    </location>
</feature>
<feature type="disulfide bond" evidence="10">
    <location>
        <begin position="2580"/>
        <end position="2598"/>
    </location>
</feature>
<gene>
    <name evidence="21" type="primary">LOC101239179</name>
</gene>
<feature type="domain" description="VWFD" evidence="19">
    <location>
        <begin position="381"/>
        <end position="546"/>
    </location>
</feature>
<feature type="chain" id="PRO_5045828281" description="Delta-like protein" evidence="14">
    <location>
        <begin position="20"/>
        <end position="3174"/>
    </location>
</feature>
<dbReference type="Gene3D" id="2.60.120.260">
    <property type="entry name" value="Galactose-binding domain-like"/>
    <property type="match status" value="1"/>
</dbReference>
<feature type="region of interest" description="Disordered" evidence="13">
    <location>
        <begin position="1571"/>
        <end position="2076"/>
    </location>
</feature>
<feature type="disulfide bond" evidence="10">
    <location>
        <begin position="2368"/>
        <end position="2386"/>
    </location>
</feature>
<keyword evidence="12" id="KW-0472">Membrane</keyword>
<feature type="domain" description="CTCK" evidence="15">
    <location>
        <begin position="3079"/>
        <end position="3163"/>
    </location>
</feature>
<keyword evidence="4 12" id="KW-0245">EGF-like domain</keyword>
<dbReference type="Gene3D" id="4.10.400.10">
    <property type="entry name" value="Low-density Lipoprotein Receptor"/>
    <property type="match status" value="7"/>
</dbReference>
<dbReference type="SUPFAM" id="SSF57567">
    <property type="entry name" value="Serine protease inhibitors"/>
    <property type="match status" value="5"/>
</dbReference>
<dbReference type="SMART" id="SM00051">
    <property type="entry name" value="DSL"/>
    <property type="match status" value="3"/>
</dbReference>
<evidence type="ECO:0000259" key="17">
    <source>
        <dbReference type="PROSITE" id="PS50184"/>
    </source>
</evidence>
<feature type="compositionally biased region" description="Low complexity" evidence="13">
    <location>
        <begin position="1969"/>
        <end position="1985"/>
    </location>
</feature>
<evidence type="ECO:0000256" key="3">
    <source>
        <dbReference type="ARBA" id="ARBA00022473"/>
    </source>
</evidence>
<dbReference type="InterPro" id="IPR002172">
    <property type="entry name" value="LDrepeatLR_classA_rpt"/>
</dbReference>
<comment type="subcellular location">
    <subcellularLocation>
        <location evidence="12">Membrane</location>
        <topology evidence="12">Single-pass type I membrane protein</topology>
    </subcellularLocation>
    <subcellularLocation>
        <location evidence="1">Secreted</location>
        <location evidence="1">Extracellular space</location>
    </subcellularLocation>
</comment>
<feature type="disulfide bond" evidence="10">
    <location>
        <begin position="2380"/>
        <end position="2395"/>
    </location>
</feature>
<name>A0ABM4CT10_HYDVU</name>
<feature type="disulfide bond" evidence="10">
    <location>
        <begin position="2657"/>
        <end position="2675"/>
    </location>
</feature>
<keyword evidence="20" id="KW-1185">Reference proteome</keyword>
<keyword evidence="8" id="KW-0325">Glycoprotein</keyword>
<sequence length="3174" mass="347711">MNFLLTFLLILNLIQSVISTGIFIVHLMTYINYNGYKNNKMCCDDTKDCYMNPCDPRLTVCFSSAMDIKYINQEKCDIGYYVTDQYVDKNVINFGSILGSNLQNPLNNTFIGKWKNLVHILFQIDDIDSDTHELIDVLNTTISVKTTLFEETSFNTFYSIQGDVSAINFTVSAYCSKYYYGSDCLKYCKDIPNQYGCDKSGFKKCQEYWFGHECSVFCKASNSTSDGHFYCTSEGKKVCHPDWYGDKCDTFCGKDSRYTCNVFGKKVCKNNFFGIDCSTYCHKSEGDHFNCSQSGQKICYKNWFGNNCNKSCIKTTHYHCNPENGERICSNNYFGLLCDKYCHAKSTDHYKCDKTGHKVCFEHYYGKDCTVYVPSLPKKESVCVASGLSFIKTFDNRYLTFPGVCTYQLAADCIDDTFAIHMHYSLSHSNQWVTLYLGDIDVLLTSNEIFVNSQSVALPFTRKSIFIEKIAGYVVIDGWNGLDVRWDGKSLYLELHPIYANKTCGLCGNFNGNPVDDIADINGQITESQSTFIKSWKRTKVGEVCVFDKEVMHNLDLLLSDEVKRSSSQCNKLVDALEFKVCNKEVSPDPYLKKCLDCGSTQNCLCNILTEYSRECGRKGIVLNWRQKNFCYINCSKGSEYTECGSLCTKTCKNFHQSLPCEHKCADGCFCPDNLVLYDNKCIEPSQCPCDHNKKIYMSGSKINQECNNCTCTNGQWDCTTHACNGRCSGFGDVHFISFDGKWFDFNGICEYMLAGDCMNDSFKILLDNSGCSLKDSSACMKAISVHINSSSIVLRHGKMVSVNGVSVKMPYFGSGFKIKQVSSIFILFTSDIGVEVLFDGEAQFHVTLSAQFKKKTCGLCGTFNDNQMDDFDTIKGIRETNAINFGNTWQYNSNCKIATLQRHPCDIEPQRAHVADKKCNKIRLSPFNSCHHAVDPNSYVATCRYDVCGCYDGVKCLCEAIAAYTKECAERGVVIEWRNKNILPECEVTCLPGLEYQECGNKCLGSCSNIASDCVEGCIAGCNCPNGTLLNDLGACVPIDECSCFENGISYPSGYLIARGNCEKCKCLKGQFNCTRDEKCSSQQCPHSQVWGKTQGCYKTCETIHLPCLNNVNVAGCHCPNNTVWDSSSSKCVEPEQCPCHHNGRTYQNGASFSWDCNKCVCIEKMWKCTANACPGTCSVYGESHLTTFDGKMFMFEGKCSYILAEDNCLHKNGSFSLHTQNVACGGSTCTKLITLTVNDTVLHFEKSQKIRVLPSFGHFNATARIKIIETTFFIIVHTEFGITLLWDTGTRLILKLDPKFRGKTCGLCGNFNDNQLDDFTTRQLDVVVSAENFVDSWKVHSACPDSKVPVHPCFIHKSRASWSHKQCNIINREIFQSCHEVVNPQPYFDACFYDACSCDMGGDCECLCTAIAAYAEACNYQGVHIKWRSQDLCPIQCETCQEYKACGSSNPLTCRNICSPKLNLPIDCVEGCFCPNNTVYHNKKCIPQVECPCFVNDIEYAPNTLFINNCQQCRCIDGCFQCTGEICQTYAPSSTETTILLSTSTKSSKSDQATLTNSQITTSNEIKSTTPVTTLSSVHSTSEVTPVTVSSQVTTSLPLTTSSSRSKSTLSHGSEEIYSTTTSSSIITDDQKKTSGTPLKYNSSTYSTSTGSSTSQSILQSSNPTTTTTLSSSPATTGKINEISTTLSSTTTHPTTNQSSLTSSSTKSSAPSTTSSSVPISTSSTSTTKETTEKTNEITSSTTLLSTGIPSTTTSFSSTVSTISDKTATHPTSLSSSVSSSTESSAPSITSSSVPISTSSTSTTNETTEKTNEITSSTTLSSTGIPSTTTFSSTVSTISDKTTTHPTTSQSNSVSSSTESLSAPSTTSSSVATSASSTSTTKETTEKTNEITLSTTLSSTGIPSTTASFSSTVSTISDKTTTHPTISQSSSISSTTESSTPSATSSSVPIPTSSTSATKETTEKTSEITSSTTLSSTGIPSTTASFSSTVSDKTTTHPKTSQSSSVSSSTESLSGSSTTSSSVPIPTSSTSATKEATEKINEITSSTTLSSTGTPSPISDKTTTHPIISQSTSVSSLAESSSTTLLKTTSTTDISSSLTFTKTLSSSHASTLSSTSITSSHLACKVSPWKYMCLDDNSCINSTQVCDGKNDCIGGNDEYECPSSCPPCSKENFKCHKTCQCTSIYFVCDGNKECNDGSDELGCPNPTTTLSYTTTNIRTSTTIGTIPACPNNKVYKQCSWNCINLCSYLLNNCYEDSRECNPGCGCEDGLLNNGTHCVLPSSCSCYDPISMVYHKGGDHWDRNCHTCSCFNNSINCVLKDCPNLYCPPPHSIVSDGCCPKCISGTSPPTTIMTSTVRNCLNDEFMCSDQKCIPNDWLCDGERDCYDAGDERTCEAKKPGCFQPVGVSLSSVIPESHFSASSSRGSPYRPSNGRFNLVSHFTVSAGAWCAEEHKPPHWLQIDLGKDFYISKIGIQGRHLVLQFVQSFLLKYSMNGFAWDTYSYHGQVRVFQGNRDPINAQVVKLEHKVLARFTRIVIEKYMQQPCMRIELYGCSFSQTTTPVTTTEINTKVPTCHEFKCGDGNCIVNRWVCNGKKDCTDGLDESQATCNQACSNDKFRCQSGYCLSAEHVCDGDTDCFDKSDEKNCTEKVCDQFKCPNGKCILSRYVCDGEKDCPSGADELNCTKTTPQFKTTMSTQTMPWCNGFRCLKTNLCIPFEYKCDGYKDCRFGEDETCCSSDKFLCPSNSDGYFGNCILKRTLCDGYQDCADGFDEVNCTYTTTSAIVTITRASTQELSTTSFSTVSQGSTFSTTHACLNNSVCLCENTCDSLSSNPQGCAQLNCFKDCTCPHNYVRNNETGYCHQNINCPCVHLGKIYGIGTTVMLRNCTVCQCVLHGFQCVSMCEKQSCPDGFEMYYPLDECCSCRKKTVCRSDQVVSGCACPTTCEQQVNKTCDVSNCQKGCVCPIGQHDNGTHCIPAEKCNCLDNQNKVYKANMTWEHGECEICKCANGKISCGKICKFTACPIGFELLTMPNSCCECVAKTSKSPTTSLPPTVSNTFTTVSNSFSSTLTTKHPTNVCNMIDFKELYTDAEKCSSEIIRSTCHGACEVSVISDFINGPIMKDCSCCKPTALYNTTITLNCLDGRKKSFMYIMFKDCSCLPCDSSPFRDVPLSN</sequence>
<feature type="compositionally biased region" description="Low complexity" evidence="13">
    <location>
        <begin position="2002"/>
        <end position="2036"/>
    </location>
</feature>
<dbReference type="InterPro" id="IPR001774">
    <property type="entry name" value="DSL"/>
</dbReference>
<evidence type="ECO:0000259" key="19">
    <source>
        <dbReference type="PROSITE" id="PS51233"/>
    </source>
</evidence>
<dbReference type="SMART" id="SM00192">
    <property type="entry name" value="LDLa"/>
    <property type="match status" value="8"/>
</dbReference>
<protein>
    <recommendedName>
        <fullName evidence="12">Delta-like protein</fullName>
    </recommendedName>
</protein>
<feature type="disulfide bond" evidence="11">
    <location>
        <begin position="239"/>
        <end position="248"/>
    </location>
</feature>
<feature type="compositionally biased region" description="Low complexity" evidence="13">
    <location>
        <begin position="1849"/>
        <end position="1884"/>
    </location>
</feature>
<evidence type="ECO:0000256" key="10">
    <source>
        <dbReference type="PROSITE-ProRule" id="PRU00124"/>
    </source>
</evidence>
<organism evidence="20 21">
    <name type="scientific">Hydra vulgaris</name>
    <name type="common">Hydra</name>
    <name type="synonym">Hydra attenuata</name>
    <dbReference type="NCBI Taxonomy" id="6087"/>
    <lineage>
        <taxon>Eukaryota</taxon>
        <taxon>Metazoa</taxon>
        <taxon>Cnidaria</taxon>
        <taxon>Hydrozoa</taxon>
        <taxon>Hydroidolina</taxon>
        <taxon>Anthoathecata</taxon>
        <taxon>Aplanulata</taxon>
        <taxon>Hydridae</taxon>
        <taxon>Hydra</taxon>
    </lineage>
</organism>
<feature type="disulfide bond" evidence="10">
    <location>
        <begin position="2620"/>
        <end position="2638"/>
    </location>
</feature>
<feature type="domain" description="VWFD" evidence="19">
    <location>
        <begin position="1177"/>
        <end position="1346"/>
    </location>
</feature>
<feature type="disulfide bond" evidence="10">
    <location>
        <begin position="2148"/>
        <end position="2163"/>
    </location>
</feature>
<dbReference type="Gene3D" id="2.10.25.10">
    <property type="entry name" value="Laminin"/>
    <property type="match status" value="5"/>
</dbReference>
<dbReference type="PROSITE" id="PS51233">
    <property type="entry name" value="VWFD"/>
    <property type="match status" value="3"/>
</dbReference>
<feature type="domain" description="DSL" evidence="18">
    <location>
        <begin position="266"/>
        <end position="308"/>
    </location>
</feature>
<feature type="disulfide bond" evidence="11">
    <location>
        <begin position="205"/>
        <end position="214"/>
    </location>
</feature>
<dbReference type="InterPro" id="IPR006207">
    <property type="entry name" value="Cys_knot_C"/>
</dbReference>
<dbReference type="Pfam" id="PF01414">
    <property type="entry name" value="DSL"/>
    <property type="match status" value="3"/>
</dbReference>
<dbReference type="InterPro" id="IPR036055">
    <property type="entry name" value="LDL_receptor-like_sf"/>
</dbReference>
<feature type="compositionally biased region" description="Polar residues" evidence="13">
    <location>
        <begin position="1986"/>
        <end position="2001"/>
    </location>
</feature>
<evidence type="ECO:0000256" key="9">
    <source>
        <dbReference type="PROSITE-ProRule" id="PRU00039"/>
    </source>
</evidence>
<evidence type="ECO:0000259" key="16">
    <source>
        <dbReference type="PROSITE" id="PS50022"/>
    </source>
</evidence>
<feature type="compositionally biased region" description="Low complexity" evidence="13">
    <location>
        <begin position="1815"/>
        <end position="1841"/>
    </location>
</feature>
<keyword evidence="12" id="KW-0812">Transmembrane</keyword>
<dbReference type="InterPro" id="IPR001007">
    <property type="entry name" value="VWF_dom"/>
</dbReference>
<evidence type="ECO:0000256" key="14">
    <source>
        <dbReference type="SAM" id="SignalP"/>
    </source>
</evidence>
<feature type="disulfide bond" evidence="10">
    <location>
        <begin position="2669"/>
        <end position="2684"/>
    </location>
</feature>
<evidence type="ECO:0000256" key="2">
    <source>
        <dbReference type="ARBA" id="ARBA00009456"/>
    </source>
</evidence>
<feature type="disulfide bond" evidence="11">
    <location>
        <begin position="299"/>
        <end position="308"/>
    </location>
</feature>
<dbReference type="PROSITE" id="PS01209">
    <property type="entry name" value="LDLRA_1"/>
    <property type="match status" value="3"/>
</dbReference>
<dbReference type="InterPro" id="IPR001846">
    <property type="entry name" value="VWF_type-D"/>
</dbReference>
<keyword evidence="6" id="KW-0130">Cell adhesion</keyword>
<dbReference type="SUPFAM" id="SSF57424">
    <property type="entry name" value="LDL receptor-like module"/>
    <property type="match status" value="8"/>
</dbReference>
<evidence type="ECO:0000259" key="15">
    <source>
        <dbReference type="PROSITE" id="PS01225"/>
    </source>
</evidence>
<feature type="domain" description="VWFD" evidence="19">
    <location>
        <begin position="726"/>
        <end position="897"/>
    </location>
</feature>
<feature type="signal peptide" evidence="14">
    <location>
        <begin position="1"/>
        <end position="19"/>
    </location>
</feature>
<dbReference type="InterPro" id="IPR023415">
    <property type="entry name" value="LDLR_class-A_CS"/>
</dbReference>
<evidence type="ECO:0000256" key="7">
    <source>
        <dbReference type="ARBA" id="ARBA00023157"/>
    </source>
</evidence>
<dbReference type="InterPro" id="IPR014853">
    <property type="entry name" value="VWF/SSPO/ZAN-like_Cys-rich_dom"/>
</dbReference>
<dbReference type="InterPro" id="IPR002919">
    <property type="entry name" value="TIL_dom"/>
</dbReference>
<dbReference type="Proteomes" id="UP001652625">
    <property type="component" value="Chromosome 11"/>
</dbReference>
<dbReference type="InterPro" id="IPR008979">
    <property type="entry name" value="Galactose-bd-like_sf"/>
</dbReference>
<dbReference type="PANTHER" id="PTHR11339:SF386">
    <property type="entry name" value="HEMOLECTIN, ISOFORM A"/>
    <property type="match status" value="1"/>
</dbReference>
<dbReference type="SUPFAM" id="SSF57603">
    <property type="entry name" value="FnI-like domain"/>
    <property type="match status" value="1"/>
</dbReference>
<evidence type="ECO:0000256" key="4">
    <source>
        <dbReference type="ARBA" id="ARBA00022536"/>
    </source>
</evidence>
<feature type="domain" description="F5/8 type C" evidence="16">
    <location>
        <begin position="2402"/>
        <end position="2554"/>
    </location>
</feature>
<feature type="disulfide bond" evidence="9">
    <location>
        <begin position="3107"/>
        <end position="3159"/>
    </location>
</feature>
<evidence type="ECO:0000259" key="18">
    <source>
        <dbReference type="PROSITE" id="PS51051"/>
    </source>
</evidence>
<keyword evidence="12 14" id="KW-0732">Signal</keyword>
<dbReference type="SMART" id="SM00215">
    <property type="entry name" value="VWC_out"/>
    <property type="match status" value="2"/>
</dbReference>
<dbReference type="CDD" id="cd00112">
    <property type="entry name" value="LDLa"/>
    <property type="match status" value="7"/>
</dbReference>
<dbReference type="SUPFAM" id="SSF49785">
    <property type="entry name" value="Galactose-binding domain-like"/>
    <property type="match status" value="1"/>
</dbReference>
<dbReference type="GeneID" id="101239179"/>
<feature type="disulfide bond" evidence="11">
    <location>
        <begin position="360"/>
        <end position="369"/>
    </location>
</feature>
<feature type="disulfide bond" evidence="9">
    <location>
        <begin position="3103"/>
        <end position="3157"/>
    </location>
</feature>
<feature type="domain" description="VWFC" evidence="17">
    <location>
        <begin position="2285"/>
        <end position="2344"/>
    </location>
</feature>
<proteinExistence type="inferred from homology"/>
<reference evidence="21" key="1">
    <citation type="submission" date="2025-08" db="UniProtKB">
        <authorList>
            <consortium name="RefSeq"/>
        </authorList>
    </citation>
    <scope>IDENTIFICATION</scope>
</reference>
<dbReference type="Pfam" id="PF08742">
    <property type="entry name" value="C8"/>
    <property type="match status" value="3"/>
</dbReference>
<keyword evidence="5 12" id="KW-0677">Repeat</keyword>
<evidence type="ECO:0000256" key="8">
    <source>
        <dbReference type="ARBA" id="ARBA00023180"/>
    </source>
</evidence>
<dbReference type="SMART" id="SM00214">
    <property type="entry name" value="VWC"/>
    <property type="match status" value="4"/>
</dbReference>
<feature type="disulfide bond" evidence="10">
    <location>
        <begin position="2721"/>
        <end position="2736"/>
    </location>
</feature>
<evidence type="ECO:0000256" key="6">
    <source>
        <dbReference type="ARBA" id="ARBA00022889"/>
    </source>
</evidence>
<dbReference type="Pfam" id="PF01826">
    <property type="entry name" value="TIL"/>
    <property type="match status" value="2"/>
</dbReference>
<feature type="disulfide bond" evidence="11">
    <location>
        <begin position="329"/>
        <end position="338"/>
    </location>
</feature>
<comment type="caution">
    <text evidence="9">Lacks conserved residue(s) required for the propagation of feature annotation.</text>
</comment>
<comment type="similarity">
    <text evidence="2">Belongs to the thrombospondin family.</text>
</comment>
<dbReference type="PROSITE" id="PS51051">
    <property type="entry name" value="DSL"/>
    <property type="match status" value="3"/>
</dbReference>
<feature type="compositionally biased region" description="Low complexity" evidence="13">
    <location>
        <begin position="1686"/>
        <end position="1731"/>
    </location>
</feature>
<feature type="compositionally biased region" description="Low complexity" evidence="13">
    <location>
        <begin position="1774"/>
        <end position="1808"/>
    </location>
</feature>
<feature type="compositionally biased region" description="Low complexity" evidence="13">
    <location>
        <begin position="2045"/>
        <end position="2061"/>
    </location>
</feature>
<dbReference type="SMART" id="SM00216">
    <property type="entry name" value="VWD"/>
    <property type="match status" value="3"/>
</dbReference>
<dbReference type="PROSITE" id="PS50022">
    <property type="entry name" value="FA58C_3"/>
    <property type="match status" value="1"/>
</dbReference>
<evidence type="ECO:0000256" key="1">
    <source>
        <dbReference type="ARBA" id="ARBA00004239"/>
    </source>
</evidence>
<dbReference type="InterPro" id="IPR050780">
    <property type="entry name" value="Mucin_vWF_Thrombospondin_sf"/>
</dbReference>
<dbReference type="PROSITE" id="PS01225">
    <property type="entry name" value="CTCK_2"/>
    <property type="match status" value="1"/>
</dbReference>
<feature type="disulfide bond" evidence="10">
    <location>
        <begin position="2361"/>
        <end position="2373"/>
    </location>
</feature>
<feature type="disulfide bond" evidence="10">
    <location>
        <begin position="2613"/>
        <end position="2625"/>
    </location>
</feature>
<feature type="compositionally biased region" description="Low complexity" evidence="13">
    <location>
        <begin position="1645"/>
        <end position="1679"/>
    </location>
</feature>
<dbReference type="PANTHER" id="PTHR11339">
    <property type="entry name" value="EXTRACELLULAR MATRIX GLYCOPROTEIN RELATED"/>
    <property type="match status" value="1"/>
</dbReference>
<dbReference type="SMART" id="SM00832">
    <property type="entry name" value="C8"/>
    <property type="match status" value="3"/>
</dbReference>
<feature type="disulfide bond" evidence="10">
    <location>
        <begin position="2190"/>
        <end position="2205"/>
    </location>
</feature>
<feature type="compositionally biased region" description="Low complexity" evidence="13">
    <location>
        <begin position="1739"/>
        <end position="1766"/>
    </location>
</feature>
<keyword evidence="3 12" id="KW-0217">Developmental protein</keyword>
<dbReference type="Pfam" id="PF00754">
    <property type="entry name" value="F5_F8_type_C"/>
    <property type="match status" value="1"/>
</dbReference>
<feature type="compositionally biased region" description="Low complexity" evidence="13">
    <location>
        <begin position="1621"/>
        <end position="1630"/>
    </location>
</feature>
<dbReference type="InterPro" id="IPR036084">
    <property type="entry name" value="Ser_inhib-like_sf"/>
</dbReference>
<evidence type="ECO:0000256" key="12">
    <source>
        <dbReference type="RuleBase" id="RU280815"/>
    </source>
</evidence>
<dbReference type="CDD" id="cd19941">
    <property type="entry name" value="TIL"/>
    <property type="match status" value="4"/>
</dbReference>
<dbReference type="Gene3D" id="2.40.128.620">
    <property type="match status" value="1"/>
</dbReference>
<feature type="disulfide bond" evidence="11">
    <location>
        <begin position="268"/>
        <end position="277"/>
    </location>
</feature>
<keyword evidence="7 9" id="KW-1015">Disulfide bond</keyword>
<feature type="domain" description="DSL" evidence="18">
    <location>
        <begin position="327"/>
        <end position="369"/>
    </location>
</feature>
<feature type="compositionally biased region" description="Low complexity" evidence="13">
    <location>
        <begin position="1893"/>
        <end position="1961"/>
    </location>
</feature>
<dbReference type="Pfam" id="PF00057">
    <property type="entry name" value="Ldl_recept_a"/>
    <property type="match status" value="6"/>
</dbReference>
<dbReference type="RefSeq" id="XP_065665054.1">
    <property type="nucleotide sequence ID" value="XM_065808982.1"/>
</dbReference>
<comment type="function">
    <text evidence="12">Putative Notch ligand involved in the mediation of Notch signaling.</text>
</comment>
<dbReference type="SMART" id="SM00231">
    <property type="entry name" value="FA58C"/>
    <property type="match status" value="1"/>
</dbReference>
<accession>A0ABM4CT10</accession>
<dbReference type="Gene3D" id="2.10.25.140">
    <property type="match status" value="4"/>
</dbReference>
<dbReference type="PRINTS" id="PR00261">
    <property type="entry name" value="LDLRECEPTOR"/>
</dbReference>
<evidence type="ECO:0000256" key="11">
    <source>
        <dbReference type="PROSITE-ProRule" id="PRU00377"/>
    </source>
</evidence>
<dbReference type="InterPro" id="IPR000421">
    <property type="entry name" value="FA58C"/>
</dbReference>
<feature type="domain" description="DSL" evidence="18">
    <location>
        <begin position="203"/>
        <end position="248"/>
    </location>
</feature>
<evidence type="ECO:0000256" key="5">
    <source>
        <dbReference type="ARBA" id="ARBA00022737"/>
    </source>
</evidence>
<feature type="compositionally biased region" description="Low complexity" evidence="13">
    <location>
        <begin position="1578"/>
        <end position="1613"/>
    </location>
</feature>
<dbReference type="CDD" id="cd00057">
    <property type="entry name" value="FA58C"/>
    <property type="match status" value="1"/>
</dbReference>
<dbReference type="PROSITE" id="PS01185">
    <property type="entry name" value="CTCK_1"/>
    <property type="match status" value="1"/>
</dbReference>
<dbReference type="PROSITE" id="PS50068">
    <property type="entry name" value="LDLRA_2"/>
    <property type="match status" value="8"/>
</dbReference>
<dbReference type="Pfam" id="PF00094">
    <property type="entry name" value="VWD"/>
    <property type="match status" value="3"/>
</dbReference>
<evidence type="ECO:0000256" key="13">
    <source>
        <dbReference type="SAM" id="MobiDB-lite"/>
    </source>
</evidence>
<dbReference type="SMART" id="SM00041">
    <property type="entry name" value="CT"/>
    <property type="match status" value="1"/>
</dbReference>
<dbReference type="PROSITE" id="PS01285">
    <property type="entry name" value="FA58C_1"/>
    <property type="match status" value="1"/>
</dbReference>
<evidence type="ECO:0000313" key="21">
    <source>
        <dbReference type="RefSeq" id="XP_065665054.1"/>
    </source>
</evidence>
<feature type="disulfide bond" evidence="10">
    <location>
        <begin position="2632"/>
        <end position="2647"/>
    </location>
</feature>
<dbReference type="PROSITE" id="PS50184">
    <property type="entry name" value="VWFC_2"/>
    <property type="match status" value="1"/>
</dbReference>
<evidence type="ECO:0000313" key="20">
    <source>
        <dbReference type="Proteomes" id="UP001652625"/>
    </source>
</evidence>